<organism evidence="4 5">
    <name type="scientific">Candidatus Taylorbacteria bacterium RIFCSPHIGHO2_01_FULL_46_22b</name>
    <dbReference type="NCBI Taxonomy" id="1802301"/>
    <lineage>
        <taxon>Bacteria</taxon>
        <taxon>Candidatus Tayloriibacteriota</taxon>
    </lineage>
</organism>
<keyword evidence="2" id="KW-1015">Disulfide bond</keyword>
<evidence type="ECO:0000313" key="5">
    <source>
        <dbReference type="Proteomes" id="UP000178873"/>
    </source>
</evidence>
<dbReference type="Gene3D" id="2.60.120.200">
    <property type="match status" value="3"/>
</dbReference>
<dbReference type="Proteomes" id="UP000178873">
    <property type="component" value="Unassembled WGS sequence"/>
</dbReference>
<protein>
    <recommendedName>
        <fullName evidence="3">LamG-like jellyroll fold domain-containing protein</fullName>
    </recommendedName>
</protein>
<dbReference type="InterPro" id="IPR006558">
    <property type="entry name" value="LamG-like"/>
</dbReference>
<proteinExistence type="predicted"/>
<dbReference type="PANTHER" id="PTHR42535:SF2">
    <property type="entry name" value="CHROMOSOME UNDETERMINED SCAFFOLD_146, WHOLE GENOME SHOTGUN SEQUENCE"/>
    <property type="match status" value="1"/>
</dbReference>
<dbReference type="AlphaFoldDB" id="A0A1G2M1S5"/>
<feature type="domain" description="LamG-like jellyroll fold" evidence="3">
    <location>
        <begin position="581"/>
        <end position="719"/>
    </location>
</feature>
<gene>
    <name evidence="4" type="ORF">A2664_00070</name>
</gene>
<dbReference type="EMBL" id="MHRF01000012">
    <property type="protein sequence ID" value="OHA17846.1"/>
    <property type="molecule type" value="Genomic_DNA"/>
</dbReference>
<evidence type="ECO:0000259" key="3">
    <source>
        <dbReference type="SMART" id="SM00560"/>
    </source>
</evidence>
<sequence>MENESLKPKMGGTKIFALRVARPVASLAMLLGVILIFDFCIFNSVQAATIAKPSNFLTMNTGLVGYWTFDGPKMTQNVADSSGQGNHGALKGQAATTTVAGKIGQALSFDGVDDFVSTTDIDLSAISMSAWIKLSASVAQSRIVSNWTSPYSYLLSFNDTGTQVQLATRSGGSTGLIHTSGNCVVGVWCHIVAVYDNSTFKIYRNAVDETVVDISLTGVLDNTNDDVVIGADSVNHSFPFPGSLDDVRIYNRALSSTEIRQLYNQGAGTKVASSPLATSGTGLNRGLVGYWTFDGPKMTQNVADSSGQGNHGALKGQAATTTVAGKIGQALSFDGVDDYVSVTNGSSLINSDSHTVSMWFKVNSVDSAPVLWSVVSLVAAEAHEAFVEIISDTGLTWGYRAEADLLTYRTYTIPNISSGWHQLVTVKTGATTGDLYLDGVLQSSYSGNFIANVLNNTDVLVFAEYITTLGFVPLKGSLDDVRIYNRVLSTSEISQLYNQGAGTKTASSPKVGPTTCSTGLSCGLVGYWTFDGPKMTQNVADSSGQGNTGYLFGQISTTSAQGKIGQALYFDGTDDRISVSGSLTIGAWPYTYCAWVKPQDSGHVFDNIISNLGLSFILIDVDAGDSYYNLYNNASGNLNSAAGSVVFDKWQHVCGIAYANDTASFYIDGTLSVGPSAFQSNQFTDYPVYIGAGTSDPTSGNFKGNIDDVRIYNKALSATEVLQLYNLGR</sequence>
<feature type="domain" description="LamG-like jellyroll fold" evidence="3">
    <location>
        <begin position="124"/>
        <end position="257"/>
    </location>
</feature>
<evidence type="ECO:0000313" key="4">
    <source>
        <dbReference type="EMBL" id="OHA17846.1"/>
    </source>
</evidence>
<dbReference type="PANTHER" id="PTHR42535">
    <property type="entry name" value="OOKINETE PROTEIN, PUTATIVE-RELATED"/>
    <property type="match status" value="1"/>
</dbReference>
<name>A0A1G2M1S5_9BACT</name>
<reference evidence="4 5" key="1">
    <citation type="journal article" date="2016" name="Nat. Commun.">
        <title>Thousands of microbial genomes shed light on interconnected biogeochemical processes in an aquifer system.</title>
        <authorList>
            <person name="Anantharaman K."/>
            <person name="Brown C.T."/>
            <person name="Hug L.A."/>
            <person name="Sharon I."/>
            <person name="Castelle C.J."/>
            <person name="Probst A.J."/>
            <person name="Thomas B.C."/>
            <person name="Singh A."/>
            <person name="Wilkins M.J."/>
            <person name="Karaoz U."/>
            <person name="Brodie E.L."/>
            <person name="Williams K.H."/>
            <person name="Hubbard S.S."/>
            <person name="Banfield J.F."/>
        </authorList>
    </citation>
    <scope>NUCLEOTIDE SEQUENCE [LARGE SCALE GENOMIC DNA]</scope>
</reference>
<dbReference type="SMART" id="SM00560">
    <property type="entry name" value="LamGL"/>
    <property type="match status" value="2"/>
</dbReference>
<comment type="caution">
    <text evidence="4">The sequence shown here is derived from an EMBL/GenBank/DDBJ whole genome shotgun (WGS) entry which is preliminary data.</text>
</comment>
<evidence type="ECO:0000256" key="1">
    <source>
        <dbReference type="ARBA" id="ARBA00022729"/>
    </source>
</evidence>
<dbReference type="Pfam" id="PF13385">
    <property type="entry name" value="Laminin_G_3"/>
    <property type="match status" value="3"/>
</dbReference>
<keyword evidence="1" id="KW-0732">Signal</keyword>
<dbReference type="STRING" id="1802301.A2664_00070"/>
<evidence type="ECO:0000256" key="2">
    <source>
        <dbReference type="ARBA" id="ARBA00023157"/>
    </source>
</evidence>
<dbReference type="SUPFAM" id="SSF49899">
    <property type="entry name" value="Concanavalin A-like lectins/glucanases"/>
    <property type="match status" value="3"/>
</dbReference>
<dbReference type="InterPro" id="IPR013320">
    <property type="entry name" value="ConA-like_dom_sf"/>
</dbReference>
<accession>A0A1G2M1S5</accession>